<reference evidence="1" key="1">
    <citation type="journal article" date="2014" name="Int. J. Syst. Evol. Microbiol.">
        <title>Complete genome sequence of Corynebacterium casei LMG S-19264T (=DSM 44701T), isolated from a smear-ripened cheese.</title>
        <authorList>
            <consortium name="US DOE Joint Genome Institute (JGI-PGF)"/>
            <person name="Walter F."/>
            <person name="Albersmeier A."/>
            <person name="Kalinowski J."/>
            <person name="Ruckert C."/>
        </authorList>
    </citation>
    <scope>NUCLEOTIDE SEQUENCE</scope>
    <source>
        <strain evidence="1">JCM 12289</strain>
    </source>
</reference>
<accession>A0AAV3SFF3</accession>
<evidence type="ECO:0000313" key="1">
    <source>
        <dbReference type="EMBL" id="GAA0456573.1"/>
    </source>
</evidence>
<organism evidence="1 2">
    <name type="scientific">Halococcus dombrowskii</name>
    <dbReference type="NCBI Taxonomy" id="179637"/>
    <lineage>
        <taxon>Archaea</taxon>
        <taxon>Methanobacteriati</taxon>
        <taxon>Methanobacteriota</taxon>
        <taxon>Stenosarchaea group</taxon>
        <taxon>Halobacteria</taxon>
        <taxon>Halobacteriales</taxon>
        <taxon>Halococcaceae</taxon>
        <taxon>Halococcus</taxon>
    </lineage>
</organism>
<dbReference type="AlphaFoldDB" id="A0AAV3SFF3"/>
<comment type="caution">
    <text evidence="1">The sequence shown here is derived from an EMBL/GenBank/DDBJ whole genome shotgun (WGS) entry which is preliminary data.</text>
</comment>
<dbReference type="Proteomes" id="UP001500962">
    <property type="component" value="Unassembled WGS sequence"/>
</dbReference>
<proteinExistence type="predicted"/>
<reference evidence="1" key="2">
    <citation type="submission" date="2023-12" db="EMBL/GenBank/DDBJ databases">
        <authorList>
            <person name="Sun Q."/>
            <person name="Inoue M."/>
        </authorList>
    </citation>
    <scope>NUCLEOTIDE SEQUENCE</scope>
    <source>
        <strain evidence="1">JCM 12289</strain>
    </source>
</reference>
<evidence type="ECO:0000313" key="2">
    <source>
        <dbReference type="Proteomes" id="UP001500962"/>
    </source>
</evidence>
<name>A0AAV3SFF3_HALDO</name>
<sequence length="60" mass="7292">MKVLEGAPRRAGMRDEAEIREQYEFLIDELDDEEMNHEGVRQMFTYYRRALGWALEEEHM</sequence>
<gene>
    <name evidence="1" type="ORF">GCM10008985_10720</name>
</gene>
<dbReference type="EMBL" id="BAAADN010000019">
    <property type="protein sequence ID" value="GAA0456573.1"/>
    <property type="molecule type" value="Genomic_DNA"/>
</dbReference>
<protein>
    <submittedName>
        <fullName evidence="1">Uncharacterized protein</fullName>
    </submittedName>
</protein>